<dbReference type="PANTHER" id="PTHR43806">
    <property type="entry name" value="PEPTIDASE S8"/>
    <property type="match status" value="1"/>
</dbReference>
<feature type="domain" description="Peptidase S8/S53" evidence="7">
    <location>
        <begin position="181"/>
        <end position="418"/>
    </location>
</feature>
<dbReference type="InterPro" id="IPR000209">
    <property type="entry name" value="Peptidase_S8/S53_dom"/>
</dbReference>
<dbReference type="RefSeq" id="WP_014241425.1">
    <property type="nucleotide sequence ID" value="NC_016617.1"/>
</dbReference>
<feature type="region of interest" description="Disordered" evidence="6">
    <location>
        <begin position="513"/>
        <end position="551"/>
    </location>
</feature>
<dbReference type="Pfam" id="PF00082">
    <property type="entry name" value="Peptidase_S8"/>
    <property type="match status" value="1"/>
</dbReference>
<name>A0A9P1JT16_9PROT</name>
<protein>
    <submittedName>
        <fullName evidence="8">Peptidase (S8 and S53, subtilisin,kexin, sedolisin family)</fullName>
        <ecNumber evidence="8">3.4.21.66</ecNumber>
    </submittedName>
</protein>
<dbReference type="EC" id="3.4.21.66" evidence="8"/>
<comment type="similarity">
    <text evidence="1 5">Belongs to the peptidase S8 family.</text>
</comment>
<keyword evidence="4 5" id="KW-0720">Serine protease</keyword>
<evidence type="ECO:0000259" key="7">
    <source>
        <dbReference type="Pfam" id="PF00082"/>
    </source>
</evidence>
<organism evidence="8 9">
    <name type="scientific">Azospirillum baldaniorum</name>
    <dbReference type="NCBI Taxonomy" id="1064539"/>
    <lineage>
        <taxon>Bacteria</taxon>
        <taxon>Pseudomonadati</taxon>
        <taxon>Pseudomonadota</taxon>
        <taxon>Alphaproteobacteria</taxon>
        <taxon>Rhodospirillales</taxon>
        <taxon>Azospirillaceae</taxon>
        <taxon>Azospirillum</taxon>
    </lineage>
</organism>
<keyword evidence="9" id="KW-1185">Reference proteome</keyword>
<evidence type="ECO:0000256" key="2">
    <source>
        <dbReference type="ARBA" id="ARBA00022670"/>
    </source>
</evidence>
<feature type="active site" description="Charge relay system" evidence="5">
    <location>
        <position position="189"/>
    </location>
</feature>
<dbReference type="AlphaFoldDB" id="A0A9P1JT16"/>
<evidence type="ECO:0000256" key="1">
    <source>
        <dbReference type="ARBA" id="ARBA00011073"/>
    </source>
</evidence>
<dbReference type="PANTHER" id="PTHR43806:SF11">
    <property type="entry name" value="CEREVISIN-RELATED"/>
    <property type="match status" value="1"/>
</dbReference>
<feature type="active site" description="Charge relay system" evidence="5">
    <location>
        <position position="228"/>
    </location>
</feature>
<evidence type="ECO:0000256" key="3">
    <source>
        <dbReference type="ARBA" id="ARBA00022801"/>
    </source>
</evidence>
<dbReference type="KEGG" id="abs:AZOBR_180320"/>
<dbReference type="GO" id="GO:0006508">
    <property type="term" value="P:proteolysis"/>
    <property type="evidence" value="ECO:0007669"/>
    <property type="project" value="UniProtKB-KW"/>
</dbReference>
<dbReference type="Proteomes" id="UP000007319">
    <property type="component" value="Chromosome"/>
</dbReference>
<feature type="active site" description="Charge relay system" evidence="5">
    <location>
        <position position="386"/>
    </location>
</feature>
<evidence type="ECO:0000313" key="9">
    <source>
        <dbReference type="Proteomes" id="UP000007319"/>
    </source>
</evidence>
<evidence type="ECO:0000256" key="4">
    <source>
        <dbReference type="ARBA" id="ARBA00022825"/>
    </source>
</evidence>
<dbReference type="GO" id="GO:0004252">
    <property type="term" value="F:serine-type endopeptidase activity"/>
    <property type="evidence" value="ECO:0007669"/>
    <property type="project" value="UniProtKB-UniRule"/>
</dbReference>
<dbReference type="PROSITE" id="PS51892">
    <property type="entry name" value="SUBTILASE"/>
    <property type="match status" value="1"/>
</dbReference>
<dbReference type="InterPro" id="IPR050131">
    <property type="entry name" value="Peptidase_S8_subtilisin-like"/>
</dbReference>
<evidence type="ECO:0000256" key="6">
    <source>
        <dbReference type="SAM" id="MobiDB-lite"/>
    </source>
</evidence>
<accession>A0A9P1JT16</accession>
<gene>
    <name evidence="8" type="ORF">AZOBR_180320</name>
</gene>
<dbReference type="EMBL" id="HE577327">
    <property type="protein sequence ID" value="CCC99250.1"/>
    <property type="molecule type" value="Genomic_DNA"/>
</dbReference>
<proteinExistence type="inferred from homology"/>
<dbReference type="SUPFAM" id="SSF52743">
    <property type="entry name" value="Subtilisin-like"/>
    <property type="match status" value="1"/>
</dbReference>
<dbReference type="Gene3D" id="3.40.50.200">
    <property type="entry name" value="Peptidase S8/S53 domain"/>
    <property type="match status" value="1"/>
</dbReference>
<evidence type="ECO:0000256" key="5">
    <source>
        <dbReference type="PROSITE-ProRule" id="PRU01240"/>
    </source>
</evidence>
<dbReference type="InterPro" id="IPR036852">
    <property type="entry name" value="Peptidase_S8/S53_dom_sf"/>
</dbReference>
<sequence length="551" mass="58451">MSTIESGGPQEQDGSAQTRAQTLLREATIPLGEGVAGRRPARYAVKLDGVGGAGTRPEELAAVFSPEPVRIEPLSPSDPDVFLLVFPHRSFSSDTTAVFELGYLIDDVPGVSAAEPDIATDFYPDPDQPRRLGEESADGFMAGCWVGEDSGLPDARWALKAIRAPEAWAWSDAQGRPSRGERIVVAQPDTGVVRHKELDLERRVASFDVLDRDRDPEDPLNYRGNTGHGTATGSVVVSGGSNAMSGCAPRAYHMPIRCIESVVRVSQVPVAQAIDFAVDNGAHVVTMSLGGLPSFTLARALARAVAADVIVMAAAGNCVGTVVWPARYDACIAVAGVNKDDLRWKGSCRGYGVDVSAPAENVYRARPDGASPTVESSAVGQGEGTSYAVALTAGVAALWLAHHGRANLVHQARLRGETLQDMFSRLLKATARRPPDWDAANFGAGIVDAEALLKAHFDLGRGREGAFTVSIDPALPVRALVAERLGPTAVDRQLDYDRYGPELAFHLLEEARGRPTPGGAEEAGSLGTPPTGDLRDAVTNPELRAHLERRA</sequence>
<keyword evidence="2 5" id="KW-0645">Protease</keyword>
<evidence type="ECO:0000313" key="8">
    <source>
        <dbReference type="EMBL" id="CCC99250.1"/>
    </source>
</evidence>
<reference evidence="8 9" key="1">
    <citation type="journal article" date="2011" name="PLoS Genet.">
        <title>Azospirillum genomes reveal transition of bacteria from aquatic to terrestrial environments.</title>
        <authorList>
            <person name="Wisniewski-Dye F."/>
            <person name="Borziak K."/>
            <person name="Khalsa-Moyers G."/>
            <person name="Alexandre G."/>
            <person name="Sukharnikov L.O."/>
            <person name="Wuichet K."/>
            <person name="Hurst G.B."/>
            <person name="McDonald W.H."/>
            <person name="Robertson J.S."/>
            <person name="Barbe V."/>
            <person name="Calteau A."/>
            <person name="Rouy Z."/>
            <person name="Mangenot S."/>
            <person name="Prigent-Combaret C."/>
            <person name="Normand P."/>
            <person name="Boyer M."/>
            <person name="Siguier P."/>
            <person name="Dessaux Y."/>
            <person name="Elmerich C."/>
            <person name="Condemine G."/>
            <person name="Krishnen G."/>
            <person name="Kennedy I."/>
            <person name="Paterson A.H."/>
            <person name="Gonzalez V."/>
            <person name="Mavingui P."/>
            <person name="Zhulin I.B."/>
        </authorList>
    </citation>
    <scope>NUCLEOTIDE SEQUENCE [LARGE SCALE GENOMIC DNA]</scope>
    <source>
        <strain evidence="8 9">Sp245</strain>
    </source>
</reference>
<keyword evidence="3 5" id="KW-0378">Hydrolase</keyword>